<feature type="compositionally biased region" description="Polar residues" evidence="3">
    <location>
        <begin position="148"/>
        <end position="159"/>
    </location>
</feature>
<dbReference type="CDD" id="cd09823">
    <property type="entry name" value="peroxinectin_like"/>
    <property type="match status" value="1"/>
</dbReference>
<dbReference type="OrthoDB" id="2204368at2759"/>
<dbReference type="RefSeq" id="XP_015523975.2">
    <property type="nucleotide sequence ID" value="XM_015668489.2"/>
</dbReference>
<keyword evidence="1" id="KW-0575">Peroxidase</keyword>
<evidence type="ECO:0000256" key="3">
    <source>
        <dbReference type="SAM" id="MobiDB-lite"/>
    </source>
</evidence>
<keyword evidence="2" id="KW-0408">Iron</keyword>
<feature type="region of interest" description="Disordered" evidence="3">
    <location>
        <begin position="126"/>
        <end position="187"/>
    </location>
</feature>
<dbReference type="Pfam" id="PF03098">
    <property type="entry name" value="An_peroxidase"/>
    <property type="match status" value="1"/>
</dbReference>
<keyword evidence="2" id="KW-0479">Metal-binding</keyword>
<feature type="binding site" description="axial binding residue" evidence="2">
    <location>
        <position position="2325"/>
    </location>
    <ligand>
        <name>heme b</name>
        <dbReference type="ChEBI" id="CHEBI:60344"/>
    </ligand>
    <ligandPart>
        <name>Fe</name>
        <dbReference type="ChEBI" id="CHEBI:18248"/>
    </ligandPart>
</feature>
<feature type="region of interest" description="Disordered" evidence="3">
    <location>
        <begin position="1427"/>
        <end position="1462"/>
    </location>
</feature>
<dbReference type="PROSITE" id="PS50292">
    <property type="entry name" value="PEROXIDASE_3"/>
    <property type="match status" value="1"/>
</dbReference>
<keyword evidence="2" id="KW-0349">Heme</keyword>
<dbReference type="GO" id="GO:0006979">
    <property type="term" value="P:response to oxidative stress"/>
    <property type="evidence" value="ECO:0007669"/>
    <property type="project" value="InterPro"/>
</dbReference>
<evidence type="ECO:0000256" key="2">
    <source>
        <dbReference type="PIRSR" id="PIRSR619791-2"/>
    </source>
</evidence>
<evidence type="ECO:0000256" key="4">
    <source>
        <dbReference type="SAM" id="SignalP"/>
    </source>
</evidence>
<proteinExistence type="predicted"/>
<dbReference type="InterPro" id="IPR037120">
    <property type="entry name" value="Haem_peroxidase_sf_animal"/>
</dbReference>
<dbReference type="GO" id="GO:0020037">
    <property type="term" value="F:heme binding"/>
    <property type="evidence" value="ECO:0007669"/>
    <property type="project" value="InterPro"/>
</dbReference>
<dbReference type="Gene3D" id="1.10.640.10">
    <property type="entry name" value="Haem peroxidase domain superfamily, animal type"/>
    <property type="match status" value="1"/>
</dbReference>
<dbReference type="InterPro" id="IPR010255">
    <property type="entry name" value="Haem_peroxidase_sf"/>
</dbReference>
<dbReference type="SUPFAM" id="SSF48113">
    <property type="entry name" value="Heme-dependent peroxidases"/>
    <property type="match status" value="1"/>
</dbReference>
<keyword evidence="4" id="KW-0732">Signal</keyword>
<protein>
    <submittedName>
        <fullName evidence="6">Uncharacterized protein LOC107227369</fullName>
    </submittedName>
</protein>
<reference evidence="6" key="1">
    <citation type="submission" date="2025-08" db="UniProtKB">
        <authorList>
            <consortium name="RefSeq"/>
        </authorList>
    </citation>
    <scope>IDENTIFICATION</scope>
    <source>
        <tissue evidence="6">Thorax and Abdomen</tissue>
    </source>
</reference>
<dbReference type="InterPro" id="IPR019791">
    <property type="entry name" value="Haem_peroxidase_animal"/>
</dbReference>
<feature type="compositionally biased region" description="Polar residues" evidence="3">
    <location>
        <begin position="1562"/>
        <end position="1578"/>
    </location>
</feature>
<dbReference type="GO" id="GO:0004601">
    <property type="term" value="F:peroxidase activity"/>
    <property type="evidence" value="ECO:0007669"/>
    <property type="project" value="UniProtKB-KW"/>
</dbReference>
<accession>A0A6J0CC19</accession>
<evidence type="ECO:0000313" key="5">
    <source>
        <dbReference type="Proteomes" id="UP000829291"/>
    </source>
</evidence>
<feature type="region of interest" description="Disordered" evidence="3">
    <location>
        <begin position="907"/>
        <end position="973"/>
    </location>
</feature>
<feature type="compositionally biased region" description="Polar residues" evidence="3">
    <location>
        <begin position="960"/>
        <end position="971"/>
    </location>
</feature>
<feature type="region of interest" description="Disordered" evidence="3">
    <location>
        <begin position="1524"/>
        <end position="1581"/>
    </location>
</feature>
<dbReference type="PRINTS" id="PR00457">
    <property type="entry name" value="ANPEROXIDASE"/>
</dbReference>
<organism evidence="6">
    <name type="scientific">Neodiprion lecontei</name>
    <name type="common">Redheaded pine sawfly</name>
    <dbReference type="NCBI Taxonomy" id="441921"/>
    <lineage>
        <taxon>Eukaryota</taxon>
        <taxon>Metazoa</taxon>
        <taxon>Ecdysozoa</taxon>
        <taxon>Arthropoda</taxon>
        <taxon>Hexapoda</taxon>
        <taxon>Insecta</taxon>
        <taxon>Pterygota</taxon>
        <taxon>Neoptera</taxon>
        <taxon>Endopterygota</taxon>
        <taxon>Hymenoptera</taxon>
        <taxon>Tenthredinoidea</taxon>
        <taxon>Diprionidae</taxon>
        <taxon>Diprioninae</taxon>
        <taxon>Neodiprion</taxon>
    </lineage>
</organism>
<feature type="region of interest" description="Disordered" evidence="3">
    <location>
        <begin position="1649"/>
        <end position="1701"/>
    </location>
</feature>
<feature type="chain" id="PRO_5045980775" evidence="4">
    <location>
        <begin position="23"/>
        <end position="2567"/>
    </location>
</feature>
<feature type="compositionally biased region" description="Low complexity" evidence="3">
    <location>
        <begin position="1673"/>
        <end position="1698"/>
    </location>
</feature>
<evidence type="ECO:0000256" key="1">
    <source>
        <dbReference type="ARBA" id="ARBA00022559"/>
    </source>
</evidence>
<dbReference type="GO" id="GO:0046872">
    <property type="term" value="F:metal ion binding"/>
    <property type="evidence" value="ECO:0007669"/>
    <property type="project" value="UniProtKB-KW"/>
</dbReference>
<dbReference type="GeneID" id="107227369"/>
<sequence>MCQYPIIGVLILLLGHISASLASYEDLSSLEVSDASSSASASYEAKEYQDDYKAAPVYRRSTENSYEDGVPLVLPQLDDTVAYWESIYGTDDVPEFEEPPVIEGETIFMDMDDLVEDEDPETIQVKRNASPPRGLGEDFVVSRPSGDANYQTRMASTNRPEFYDAKSLGDSESSTALKTDKDGQVYGSEDSASAVFSSSFNHGVKSTQRSESSSAVGMRASLDIDNEMESALESPEAFRAPWEARSIRSNMQIEPLGNSKRKIMQAKKDLASLAASGASEAEIAEAMQRTVEAKQDLIDSVIFSTISAVQSRKALVDSLATDIHQRKCCSTTTRSQSRSRNSSRSVLNSTHKIIQAKKDLLDSITSPRTESVDGDDQELGSAPIDFGLNSFWTENYQGNSQINSNVESHGSLQSTLDLKLKVLQAKGELIRTIAEGGSQEEIDVAIIKTLEAKKDLLESVVSIGTQAVDNGATLSTVLDIGLDNLLNEDDQVISLVINNLESHISFQTVLELQRKLIRSKRNLIRIAAARGSKSELIDALVKTLAAKRDLLNSILPAESVNLMNEEESASPSICFGLDTILNSDHQQNGQISANIRSSLDSRKQLIQAKGNCIKTALTGGKQSELNNAFLEILEAKRDLLNSVLATGAQTVDNGETISVVLDIGFDSLLNEDDDVISKVVAHLQSRLSLQTVLQLKQTLIEAKGNLIRTVAARDTKLELTEALFKTLAAKKDLLNSISLVNFDDSKKSASSSIDLGLDTILSSDYQQNGKILADFHSILDSKKKLIQAKGNLIETAVAGGNQPGLNNSFLETLNAKQDLVHSMISPSGKTGVDNEKDSTSGAIDLGLDSFSNENDQAAAPILLNLRPQSSYQSRLDSKRKRIDAKKNSSCKTTCENGRADLSEVVTKTPNSKKELLDTTRSTGTSRATKKYSNAVRKSTMDSSSNRSFKNEGKIVHASRQKNQASRQSVSNSKRKIIQATKNLIQPIIAGGSETEFSEAFRKTLDAKKELLDSATSTRVEIANNARDSCRADSLQSLINLKRKLIQTKKGLLDTVTTGSNAAKVNDALINALNAKEDLIDSIISQNDGDLVSGLTIQSEVDASSTLRNLNLSGKLNSQTEVTGETTTIQNEENSVQSTSTGSNSTIVEGEIGISSSSNSIIRGNDMSTNVNKKIQTDDQDAGDLQGSLSIGYNEDNFSASTGSLELSGKLSGEVEITGGTTKIQGEGRLIQASSSGSSNVAVEGEIGISSSSNAINQGNGTSLNVNNNIQTDGQALSDLQGSLTIDYSRNDYSTSSGSCELSGELDDKVEITGGTTNIQGKGYLIQSSLSGSSNIAVEGEIGIPSSSSTVNQGNNISVSVTKNIQTDGQASSDLQGSLTIKGEGRLIQTSSSESSKIAVEGEIGISSSSNTGNQGNDISLSVQENIQTDGQASSDSQGSLTIGYTGNDFSTSSGSHELSGELDDDVEVTGGMTKIQGQGRLIQTSSSGSSNIAVRGEIGLSSSSNISNQGNGISLSVNKNIQTDGQTSSDLQGSLTMGYSRNDSLTNSESCELSGEVDGKLGNTSGTTKIENRGSSLQSSITGASSVAVSSSSSSVESSSQISLTANKEIKTNAQISRNLHTNLATKQSGGTSEALKEEAVNVVMQESLENASSSSENSGKEVSEPTNVEIASSSSSELSGSFNTKNHSTTNTATSNSGIESSVELGSSFEAKAEDSLQLIDSECALGQCGVSGKLHVNLNAGSSINVQSEIFPAVCLAEPTLSLNLQDEDQLLHNTEIELQEDVEQQELIQEGNNEYADEHVEPIPDTNGQLLTSDNDNQSNIGRTYYGENTQYSTGGGIFSNAHHRLINLDVNCTGKTAFMNPECQQLNANLGHPRDSSMSITLRTVKTYLSHGQELAQEMQNRAKWLCEEGFIPKLHTPAMLHLLNSLATENTVEISQKSEFSLFGTKLLQRRLSSDFDVTPNTFLEFLQHHAFRVIGTGLCYVRPKRCPTNQMYRTFDGSCNNQKHPTWGQTNTAFARVLQSRYSDGVHEPPKSVTGEDLPNPRLLSVQCFSQNGVSDRRLTLAVAQWGQLLAHDTAMQTPDQTAKGGIRCCADGKQLSKSLQHHSCLPIEIPKNDEFYSRFGSECMEFVRSMTVSREDCSLGPAEQINTVSSYLDASQLYGSDKETADRLRAFEGGRLKVSIRRGRELPPVMTNRSRYCDVMSPSEVCYLAGDVRVNQVPHLTALQICLLREHNRIADELQRLNPHWEDERVFQETRKIVIAEYQHITYSEWLPVVIGKKYCQRYGLTPRNQGGMSRAYDPRVRATTINGFTTAAYRSFHSMLDGHIHLCPASREISHTLRLSNHYFRPQVIERNDNLDDLIRGLVTQPMQKSDINFDPEITEYLFRSRSEFGLDLESLDIQRGRDHGIPGYNRYREICGLTYATDFDDLRREIPLENINKLKKVYAHVDDIDLIVGAVMERKPPGSILGPIVRCLLGEQFYRSRIGDRYFYDNADQPHSFTPEQFEEIKKASLARLLCDTGDNIEEIQPEPFRLIAFNNPLTSCSALPRLDLSLWQETECS</sequence>
<dbReference type="KEGG" id="nlo:107227369"/>
<dbReference type="Proteomes" id="UP000829291">
    <property type="component" value="Chromosome 1"/>
</dbReference>
<feature type="compositionally biased region" description="Polar residues" evidence="3">
    <location>
        <begin position="1524"/>
        <end position="1551"/>
    </location>
</feature>
<dbReference type="PANTHER" id="PTHR11475">
    <property type="entry name" value="OXIDASE/PEROXIDASE"/>
    <property type="match status" value="1"/>
</dbReference>
<feature type="region of interest" description="Disordered" evidence="3">
    <location>
        <begin position="1120"/>
        <end position="1145"/>
    </location>
</feature>
<gene>
    <name evidence="6" type="primary">LOC107227369</name>
</gene>
<dbReference type="InParanoid" id="A0A6J0CC19"/>
<keyword evidence="1" id="KW-0560">Oxidoreductase</keyword>
<name>A0A6J0CC19_NEOLC</name>
<dbReference type="PANTHER" id="PTHR11475:SF86">
    <property type="entry name" value="PEROXIDASE"/>
    <property type="match status" value="1"/>
</dbReference>
<feature type="compositionally biased region" description="Polar residues" evidence="3">
    <location>
        <begin position="1427"/>
        <end position="1456"/>
    </location>
</feature>
<feature type="compositionally biased region" description="Low complexity" evidence="3">
    <location>
        <begin position="1649"/>
        <end position="1658"/>
    </location>
</feature>
<feature type="region of interest" description="Disordered" evidence="3">
    <location>
        <begin position="870"/>
        <end position="894"/>
    </location>
</feature>
<evidence type="ECO:0000313" key="6">
    <source>
        <dbReference type="RefSeq" id="XP_015523975.2"/>
    </source>
</evidence>
<keyword evidence="5" id="KW-1185">Reference proteome</keyword>
<feature type="signal peptide" evidence="4">
    <location>
        <begin position="1"/>
        <end position="22"/>
    </location>
</feature>